<dbReference type="EMBL" id="CCAE010000034">
    <property type="protein sequence ID" value="CDN89069.1"/>
    <property type="molecule type" value="Genomic_DNA"/>
</dbReference>
<dbReference type="Proteomes" id="UP000028878">
    <property type="component" value="Unassembled WGS sequence"/>
</dbReference>
<reference evidence="2" key="2">
    <citation type="submission" date="2014-11" db="EMBL/GenBank/DDBJ databases">
        <title>Draft genome sequence of Hydrogenophaga intermedia S1.</title>
        <authorList>
            <person name="Gan H.M."/>
            <person name="Chew T.H."/>
            <person name="Stolz A."/>
        </authorList>
    </citation>
    <scope>NUCLEOTIDE SEQUENCE [LARGE SCALE GENOMIC DNA]</scope>
    <source>
        <strain evidence="2">S1</strain>
    </source>
</reference>
<dbReference type="AlphaFoldDB" id="A0A1L1PMX6"/>
<evidence type="ECO:0000313" key="2">
    <source>
        <dbReference type="Proteomes" id="UP000028878"/>
    </source>
</evidence>
<sequence>MDLEIDMAPTLPPGLEHGTLEVLVLCPRGQALQDVRDQVARWPLPGRVRWTSDPVEALRLALARPPALAIVDARLDRGTGRALVGQLARWRSELEVFVFDDPPAEGLRGQGSLWHWSELPRVLRWWARRHFPAQAMSDSAPAPLARAA</sequence>
<evidence type="ECO:0000313" key="1">
    <source>
        <dbReference type="EMBL" id="CDN89069.1"/>
    </source>
</evidence>
<proteinExistence type="predicted"/>
<gene>
    <name evidence="1" type="ORF">BN948_03506</name>
</gene>
<reference evidence="2" key="1">
    <citation type="submission" date="2014-02" db="EMBL/GenBank/DDBJ databases">
        <authorList>
            <person name="Gan H."/>
        </authorList>
    </citation>
    <scope>NUCLEOTIDE SEQUENCE [LARGE SCALE GENOMIC DNA]</scope>
    <source>
        <strain evidence="2">S1</strain>
    </source>
</reference>
<dbReference type="SUPFAM" id="SSF52172">
    <property type="entry name" value="CheY-like"/>
    <property type="match status" value="1"/>
</dbReference>
<name>A0A1L1PMX6_HYDIT</name>
<organism evidence="1 2">
    <name type="scientific">Hydrogenophaga intermedia</name>
    <dbReference type="NCBI Taxonomy" id="65786"/>
    <lineage>
        <taxon>Bacteria</taxon>
        <taxon>Pseudomonadati</taxon>
        <taxon>Pseudomonadota</taxon>
        <taxon>Betaproteobacteria</taxon>
        <taxon>Burkholderiales</taxon>
        <taxon>Comamonadaceae</taxon>
        <taxon>Hydrogenophaga</taxon>
    </lineage>
</organism>
<keyword evidence="2" id="KW-1185">Reference proteome</keyword>
<dbReference type="InterPro" id="IPR011006">
    <property type="entry name" value="CheY-like_superfamily"/>
</dbReference>
<protein>
    <submittedName>
        <fullName evidence="1">Uncharacterized protein</fullName>
    </submittedName>
</protein>
<accession>A0A1L1PMX6</accession>